<dbReference type="STRING" id="1267564.SAMN05192561_1124"/>
<feature type="region of interest" description="Disordered" evidence="1">
    <location>
        <begin position="106"/>
        <end position="132"/>
    </location>
</feature>
<sequence>MAQYSKDEVTILVNGERVAQLKNFDPPEESYSRSYDETVGDDENVLLNNTDPELEGELEVSPTSPTIQSLNQLVKSGQQVPITVRFPSDDVRQNEVYTGGVFTDKSFANSFDDDPESPPNRTYTFIADDIQD</sequence>
<evidence type="ECO:0000313" key="3">
    <source>
        <dbReference type="Proteomes" id="UP000199215"/>
    </source>
</evidence>
<dbReference type="RefSeq" id="WP_092817576.1">
    <property type="nucleotide sequence ID" value="NZ_FNWU01000012.1"/>
</dbReference>
<proteinExistence type="predicted"/>
<keyword evidence="3" id="KW-1185">Reference proteome</keyword>
<dbReference type="Proteomes" id="UP000199215">
    <property type="component" value="Unassembled WGS sequence"/>
</dbReference>
<gene>
    <name evidence="2" type="ORF">SAMN05192561_1124</name>
</gene>
<accession>A0A1H6JDX7</accession>
<dbReference type="EMBL" id="FNWU01000012">
    <property type="protein sequence ID" value="SEH60466.1"/>
    <property type="molecule type" value="Genomic_DNA"/>
</dbReference>
<evidence type="ECO:0000256" key="1">
    <source>
        <dbReference type="SAM" id="MobiDB-lite"/>
    </source>
</evidence>
<protein>
    <submittedName>
        <fullName evidence="2">Uncharacterized protein</fullName>
    </submittedName>
</protein>
<evidence type="ECO:0000313" key="2">
    <source>
        <dbReference type="EMBL" id="SEH60466.1"/>
    </source>
</evidence>
<organism evidence="2 3">
    <name type="scientific">Halopenitus malekzadehii</name>
    <dbReference type="NCBI Taxonomy" id="1267564"/>
    <lineage>
        <taxon>Archaea</taxon>
        <taxon>Methanobacteriati</taxon>
        <taxon>Methanobacteriota</taxon>
        <taxon>Stenosarchaea group</taxon>
        <taxon>Halobacteria</taxon>
        <taxon>Halobacteriales</taxon>
        <taxon>Haloferacaceae</taxon>
        <taxon>Halopenitus</taxon>
    </lineage>
</organism>
<reference evidence="2 3" key="1">
    <citation type="submission" date="2016-10" db="EMBL/GenBank/DDBJ databases">
        <authorList>
            <person name="de Groot N.N."/>
        </authorList>
    </citation>
    <scope>NUCLEOTIDE SEQUENCE [LARGE SCALE GENOMIC DNA]</scope>
    <source>
        <strain evidence="2 3">IBRC-M10418</strain>
    </source>
</reference>
<dbReference type="AlphaFoldDB" id="A0A1H6JDX7"/>
<name>A0A1H6JDX7_9EURY</name>